<comment type="caution">
    <text evidence="3">The sequence shown here is derived from an EMBL/GenBank/DDBJ whole genome shotgun (WGS) entry which is preliminary data.</text>
</comment>
<dbReference type="EMBL" id="SDKM01000032">
    <property type="protein sequence ID" value="RYP83525.1"/>
    <property type="molecule type" value="Genomic_DNA"/>
</dbReference>
<proteinExistence type="predicted"/>
<dbReference type="RefSeq" id="WP_134719678.1">
    <property type="nucleotide sequence ID" value="NZ_SDKM01000032.1"/>
</dbReference>
<dbReference type="PANTHER" id="PTHR39217">
    <property type="match status" value="1"/>
</dbReference>
<organism evidence="3 4">
    <name type="scientific">Nocardioides guangzhouensis</name>
    <dbReference type="NCBI Taxonomy" id="2497878"/>
    <lineage>
        <taxon>Bacteria</taxon>
        <taxon>Bacillati</taxon>
        <taxon>Actinomycetota</taxon>
        <taxon>Actinomycetes</taxon>
        <taxon>Propionibacteriales</taxon>
        <taxon>Nocardioidaceae</taxon>
        <taxon>Nocardioides</taxon>
    </lineage>
</organism>
<keyword evidence="1" id="KW-0547">Nucleotide-binding</keyword>
<dbReference type="SUPFAM" id="SSF56059">
    <property type="entry name" value="Glutathione synthetase ATP-binding domain-like"/>
    <property type="match status" value="1"/>
</dbReference>
<dbReference type="PANTHER" id="PTHR39217:SF1">
    <property type="entry name" value="GLUTATHIONE SYNTHETASE"/>
    <property type="match status" value="1"/>
</dbReference>
<reference evidence="3 4" key="1">
    <citation type="submission" date="2019-01" db="EMBL/GenBank/DDBJ databases">
        <title>Nocardioides guangzhouensis sp. nov., an actinobacterium isolated from soil.</title>
        <authorList>
            <person name="Fu Y."/>
            <person name="Cai Y."/>
            <person name="Lin Z."/>
            <person name="Chen P."/>
        </authorList>
    </citation>
    <scope>NUCLEOTIDE SEQUENCE [LARGE SCALE GENOMIC DNA]</scope>
    <source>
        <strain evidence="3 4">130</strain>
    </source>
</reference>
<dbReference type="Gene3D" id="3.30.1490.20">
    <property type="entry name" value="ATP-grasp fold, A domain"/>
    <property type="match status" value="1"/>
</dbReference>
<dbReference type="PROSITE" id="PS50975">
    <property type="entry name" value="ATP_GRASP"/>
    <property type="match status" value="1"/>
</dbReference>
<dbReference type="GO" id="GO:0004363">
    <property type="term" value="F:glutathione synthase activity"/>
    <property type="evidence" value="ECO:0007669"/>
    <property type="project" value="InterPro"/>
</dbReference>
<evidence type="ECO:0000313" key="3">
    <source>
        <dbReference type="EMBL" id="RYP83525.1"/>
    </source>
</evidence>
<protein>
    <recommendedName>
        <fullName evidence="2">ATP-grasp domain-containing protein</fullName>
    </recommendedName>
</protein>
<keyword evidence="1" id="KW-0067">ATP-binding</keyword>
<feature type="domain" description="ATP-grasp" evidence="2">
    <location>
        <begin position="93"/>
        <end position="289"/>
    </location>
</feature>
<dbReference type="InterPro" id="IPR011761">
    <property type="entry name" value="ATP-grasp"/>
</dbReference>
<dbReference type="InterPro" id="IPR004218">
    <property type="entry name" value="GSHS_ATP-bd"/>
</dbReference>
<gene>
    <name evidence="3" type="ORF">EKO23_18860</name>
</gene>
<dbReference type="GO" id="GO:0005524">
    <property type="term" value="F:ATP binding"/>
    <property type="evidence" value="ECO:0007669"/>
    <property type="project" value="UniProtKB-UniRule"/>
</dbReference>
<keyword evidence="4" id="KW-1185">Reference proteome</keyword>
<dbReference type="GO" id="GO:0046872">
    <property type="term" value="F:metal ion binding"/>
    <property type="evidence" value="ECO:0007669"/>
    <property type="project" value="InterPro"/>
</dbReference>
<evidence type="ECO:0000313" key="4">
    <source>
        <dbReference type="Proteomes" id="UP000295198"/>
    </source>
</evidence>
<dbReference type="InterPro" id="IPR053191">
    <property type="entry name" value="DcsG_Biosynth_Enzyme"/>
</dbReference>
<evidence type="ECO:0000256" key="1">
    <source>
        <dbReference type="PROSITE-ProRule" id="PRU00409"/>
    </source>
</evidence>
<dbReference type="Pfam" id="PF02955">
    <property type="entry name" value="GSH-S_ATP"/>
    <property type="match status" value="1"/>
</dbReference>
<dbReference type="Proteomes" id="UP000295198">
    <property type="component" value="Unassembled WGS sequence"/>
</dbReference>
<dbReference type="OrthoDB" id="3373978at2"/>
<sequence length="289" mass="30156">MTDVLLATSADWPDGEPGAAALDAALGRRGIGSAWVPWDDPAVDWGAAGLVAVRSTWDYTERPDEFVAWARAVEDVTRLLNGADLFAWNLDKVYLAGLGGVPAVPTIPADDLDALRDAVRRLGTAVVKPRTGAGGAGVLVVDDPDDPRLGKPFSGHPLLEPLGGPWVVQPLVASVRTTGETSVFVIDGEPVAQVDKSPADGDIRVHEHFGGLSVPVALQPECAALALAGMAAAATVHGGPLDYGRVDMMRLDDGSLAVSELEVIEPGLYLDVLPANAEPFADLVARRLA</sequence>
<name>A0A4Q4Z7X8_9ACTN</name>
<dbReference type="AlphaFoldDB" id="A0A4Q4Z7X8"/>
<accession>A0A4Q4Z7X8</accession>
<dbReference type="Gene3D" id="3.30.470.20">
    <property type="entry name" value="ATP-grasp fold, B domain"/>
    <property type="match status" value="1"/>
</dbReference>
<evidence type="ECO:0000259" key="2">
    <source>
        <dbReference type="PROSITE" id="PS50975"/>
    </source>
</evidence>
<dbReference type="InterPro" id="IPR013815">
    <property type="entry name" value="ATP_grasp_subdomain_1"/>
</dbReference>